<dbReference type="GO" id="GO:0031012">
    <property type="term" value="C:extracellular matrix"/>
    <property type="evidence" value="ECO:0007669"/>
    <property type="project" value="TreeGrafter"/>
</dbReference>
<dbReference type="PROSITE" id="PS50215">
    <property type="entry name" value="ADAM_MEPRO"/>
    <property type="match status" value="1"/>
</dbReference>
<dbReference type="GO" id="GO:0046872">
    <property type="term" value="F:metal ion binding"/>
    <property type="evidence" value="ECO:0007669"/>
    <property type="project" value="UniProtKB-KW"/>
</dbReference>
<dbReference type="GO" id="GO:0006508">
    <property type="term" value="P:proteolysis"/>
    <property type="evidence" value="ECO:0007669"/>
    <property type="project" value="UniProtKB-KW"/>
</dbReference>
<dbReference type="Pfam" id="PF01421">
    <property type="entry name" value="Reprolysin"/>
    <property type="match status" value="1"/>
</dbReference>
<evidence type="ECO:0000313" key="16">
    <source>
        <dbReference type="EMBL" id="KAF7382623.1"/>
    </source>
</evidence>
<feature type="domain" description="Peptidase M12B" evidence="15">
    <location>
        <begin position="251"/>
        <end position="467"/>
    </location>
</feature>
<feature type="binding site" evidence="12 14">
    <location>
        <position position="398"/>
    </location>
    <ligand>
        <name>Zn(2+)</name>
        <dbReference type="ChEBI" id="CHEBI:29105"/>
        <note>catalytic</note>
    </ligand>
</feature>
<feature type="binding site" evidence="12">
    <location>
        <position position="462"/>
    </location>
    <ligand>
        <name>Ca(2+)</name>
        <dbReference type="ChEBI" id="CHEBI:29108"/>
        <label>1</label>
    </ligand>
</feature>
<dbReference type="InterPro" id="IPR013273">
    <property type="entry name" value="ADAMTS/ADAMTS-like"/>
</dbReference>
<evidence type="ECO:0000256" key="3">
    <source>
        <dbReference type="ARBA" id="ARBA00022670"/>
    </source>
</evidence>
<feature type="disulfide bond" evidence="13">
    <location>
        <begin position="376"/>
        <end position="462"/>
    </location>
</feature>
<dbReference type="AlphaFoldDB" id="A0A834MTR1"/>
<feature type="binding site" evidence="12">
    <location>
        <position position="465"/>
    </location>
    <ligand>
        <name>Ca(2+)</name>
        <dbReference type="ChEBI" id="CHEBI:29108"/>
        <label>2</label>
    </ligand>
</feature>
<feature type="disulfide bond" evidence="13">
    <location>
        <begin position="565"/>
        <end position="602"/>
    </location>
</feature>
<dbReference type="InterPro" id="IPR036383">
    <property type="entry name" value="TSP1_rpt_sf"/>
</dbReference>
<dbReference type="SUPFAM" id="SSF55486">
    <property type="entry name" value="Metalloproteases ('zincins'), catalytic domain"/>
    <property type="match status" value="1"/>
</dbReference>
<evidence type="ECO:0000256" key="4">
    <source>
        <dbReference type="ARBA" id="ARBA00022723"/>
    </source>
</evidence>
<feature type="disulfide bond" evidence="13">
    <location>
        <begin position="580"/>
        <end position="592"/>
    </location>
</feature>
<name>A0A834MTR1_VESGE</name>
<dbReference type="InterPro" id="IPR002870">
    <property type="entry name" value="Peptidase_M12B_N"/>
</dbReference>
<dbReference type="PANTHER" id="PTHR13723">
    <property type="entry name" value="ADAMTS A DISINTEGRIN AND METALLOPROTEASE WITH THROMBOSPONDIN MOTIFS PROTEASE"/>
    <property type="match status" value="1"/>
</dbReference>
<evidence type="ECO:0000256" key="6">
    <source>
        <dbReference type="ARBA" id="ARBA00022737"/>
    </source>
</evidence>
<feature type="disulfide bond" evidence="13">
    <location>
        <begin position="416"/>
        <end position="446"/>
    </location>
</feature>
<evidence type="ECO:0000256" key="2">
    <source>
        <dbReference type="ARBA" id="ARBA00022525"/>
    </source>
</evidence>
<keyword evidence="5" id="KW-0732">Signal</keyword>
<keyword evidence="17" id="KW-1185">Reference proteome</keyword>
<keyword evidence="6" id="KW-0677">Repeat</keyword>
<dbReference type="InterPro" id="IPR000884">
    <property type="entry name" value="TSP1_rpt"/>
</dbReference>
<proteinExistence type="predicted"/>
<evidence type="ECO:0000256" key="10">
    <source>
        <dbReference type="ARBA" id="ARBA00023157"/>
    </source>
</evidence>
<evidence type="ECO:0000256" key="7">
    <source>
        <dbReference type="ARBA" id="ARBA00022801"/>
    </source>
</evidence>
<evidence type="ECO:0000313" key="17">
    <source>
        <dbReference type="Proteomes" id="UP000617340"/>
    </source>
</evidence>
<protein>
    <recommendedName>
        <fullName evidence="15">Peptidase M12B domain-containing protein</fullName>
    </recommendedName>
</protein>
<keyword evidence="10 13" id="KW-1015">Disulfide bond</keyword>
<dbReference type="GO" id="GO:0030198">
    <property type="term" value="P:extracellular matrix organization"/>
    <property type="evidence" value="ECO:0007669"/>
    <property type="project" value="InterPro"/>
</dbReference>
<reference evidence="16" key="1">
    <citation type="journal article" date="2020" name="G3 (Bethesda)">
        <title>High-Quality Assemblies for Three Invasive Social Wasps from the &lt;i&gt;Vespula&lt;/i&gt; Genus.</title>
        <authorList>
            <person name="Harrop T.W.R."/>
            <person name="Guhlin J."/>
            <person name="McLaughlin G.M."/>
            <person name="Permina E."/>
            <person name="Stockwell P."/>
            <person name="Gilligan J."/>
            <person name="Le Lec M.F."/>
            <person name="Gruber M.A.M."/>
            <person name="Quinn O."/>
            <person name="Lovegrove M."/>
            <person name="Duncan E.J."/>
            <person name="Remnant E.J."/>
            <person name="Van Eeckhoven J."/>
            <person name="Graham B."/>
            <person name="Knapp R.A."/>
            <person name="Langford K.W."/>
            <person name="Kronenberg Z."/>
            <person name="Press M.O."/>
            <person name="Eacker S.M."/>
            <person name="Wilson-Rankin E.E."/>
            <person name="Purcell J."/>
            <person name="Lester P.J."/>
            <person name="Dearden P.K."/>
        </authorList>
    </citation>
    <scope>NUCLEOTIDE SEQUENCE</scope>
    <source>
        <strain evidence="16">Linc-1</strain>
    </source>
</reference>
<feature type="binding site" evidence="12">
    <location>
        <position position="340"/>
    </location>
    <ligand>
        <name>Ca(2+)</name>
        <dbReference type="ChEBI" id="CHEBI:29108"/>
        <label>1</label>
    </ligand>
</feature>
<dbReference type="Gene3D" id="3.40.390.10">
    <property type="entry name" value="Collagenase (Catalytic Domain)"/>
    <property type="match status" value="1"/>
</dbReference>
<dbReference type="Gene3D" id="3.40.1620.60">
    <property type="match status" value="1"/>
</dbReference>
<organism evidence="16 17">
    <name type="scientific">Vespula germanica</name>
    <name type="common">German yellow jacket</name>
    <name type="synonym">Paravespula germanica</name>
    <dbReference type="NCBI Taxonomy" id="30212"/>
    <lineage>
        <taxon>Eukaryota</taxon>
        <taxon>Metazoa</taxon>
        <taxon>Ecdysozoa</taxon>
        <taxon>Arthropoda</taxon>
        <taxon>Hexapoda</taxon>
        <taxon>Insecta</taxon>
        <taxon>Pterygota</taxon>
        <taxon>Neoptera</taxon>
        <taxon>Endopterygota</taxon>
        <taxon>Hymenoptera</taxon>
        <taxon>Apocrita</taxon>
        <taxon>Aculeata</taxon>
        <taxon>Vespoidea</taxon>
        <taxon>Vespidae</taxon>
        <taxon>Vespinae</taxon>
        <taxon>Vespula</taxon>
    </lineage>
</organism>
<keyword evidence="12" id="KW-0106">Calcium</keyword>
<evidence type="ECO:0000256" key="12">
    <source>
        <dbReference type="PIRSR" id="PIRSR613273-2"/>
    </source>
</evidence>
<evidence type="ECO:0000256" key="11">
    <source>
        <dbReference type="ARBA" id="ARBA00023180"/>
    </source>
</evidence>
<dbReference type="SUPFAM" id="SSF82895">
    <property type="entry name" value="TSP-1 type 1 repeat"/>
    <property type="match status" value="2"/>
</dbReference>
<gene>
    <name evidence="16" type="ORF">HZH68_015542</name>
</gene>
<comment type="caution">
    <text evidence="14">Lacks conserved residue(s) required for the propagation of feature annotation.</text>
</comment>
<keyword evidence="4 12" id="KW-0479">Metal-binding</keyword>
<evidence type="ECO:0000256" key="13">
    <source>
        <dbReference type="PIRSR" id="PIRSR613273-3"/>
    </source>
</evidence>
<dbReference type="SMART" id="SM00209">
    <property type="entry name" value="TSP1"/>
    <property type="match status" value="2"/>
</dbReference>
<dbReference type="InterPro" id="IPR024079">
    <property type="entry name" value="MetalloPept_cat_dom_sf"/>
</dbReference>
<dbReference type="PANTHER" id="PTHR13723:SF200">
    <property type="entry name" value="ADAM METALLOPEPTIDASE WITH THROMBOSPONDIN TYPE 1 MOTIF B, ISOFORM B"/>
    <property type="match status" value="1"/>
</dbReference>
<feature type="disulfide bond" evidence="13">
    <location>
        <begin position="489"/>
        <end position="511"/>
    </location>
</feature>
<dbReference type="Pfam" id="PF19236">
    <property type="entry name" value="ADAMTS_CR_3"/>
    <property type="match status" value="1"/>
</dbReference>
<evidence type="ECO:0000256" key="9">
    <source>
        <dbReference type="ARBA" id="ARBA00023049"/>
    </source>
</evidence>
<feature type="binding site" evidence="12">
    <location>
        <position position="465"/>
    </location>
    <ligand>
        <name>Ca(2+)</name>
        <dbReference type="ChEBI" id="CHEBI:29108"/>
        <label>1</label>
    </ligand>
</feature>
<comment type="cofactor">
    <cofactor evidence="12">
        <name>Zn(2+)</name>
        <dbReference type="ChEBI" id="CHEBI:29105"/>
    </cofactor>
    <text evidence="12">Binds 1 zinc ion per subunit.</text>
</comment>
<dbReference type="Proteomes" id="UP000617340">
    <property type="component" value="Unassembled WGS sequence"/>
</dbReference>
<evidence type="ECO:0000256" key="5">
    <source>
        <dbReference type="ARBA" id="ARBA00022729"/>
    </source>
</evidence>
<feature type="disulfide bond" evidence="13">
    <location>
        <begin position="569"/>
        <end position="607"/>
    </location>
</feature>
<comment type="subcellular location">
    <subcellularLocation>
        <location evidence="1">Secreted</location>
    </subcellularLocation>
</comment>
<dbReference type="GO" id="GO:0005576">
    <property type="term" value="C:extracellular region"/>
    <property type="evidence" value="ECO:0007669"/>
    <property type="project" value="UniProtKB-SubCell"/>
</dbReference>
<dbReference type="FunFam" id="2.20.100.10:FF:000001">
    <property type="entry name" value="semaphorin-5A isoform X1"/>
    <property type="match status" value="1"/>
</dbReference>
<feature type="binding site" evidence="12 14">
    <location>
        <position position="402"/>
    </location>
    <ligand>
        <name>Zn(2+)</name>
        <dbReference type="ChEBI" id="CHEBI:29105"/>
        <note>catalytic</note>
    </ligand>
</feature>
<feature type="binding site" evidence="12">
    <location>
        <position position="347"/>
    </location>
    <ligand>
        <name>Ca(2+)</name>
        <dbReference type="ChEBI" id="CHEBI:29108"/>
        <label>1</label>
    </ligand>
</feature>
<dbReference type="PROSITE" id="PS50092">
    <property type="entry name" value="TSP1"/>
    <property type="match status" value="2"/>
</dbReference>
<dbReference type="Gene3D" id="2.20.100.10">
    <property type="entry name" value="Thrombospondin type-1 (TSP1) repeat"/>
    <property type="match status" value="2"/>
</dbReference>
<comment type="caution">
    <text evidence="16">The sequence shown here is derived from an EMBL/GenBank/DDBJ whole genome shotgun (WGS) entry which is preliminary data.</text>
</comment>
<dbReference type="Pfam" id="PF00090">
    <property type="entry name" value="TSP_1"/>
    <property type="match status" value="1"/>
</dbReference>
<evidence type="ECO:0000256" key="14">
    <source>
        <dbReference type="PROSITE-ProRule" id="PRU00276"/>
    </source>
</evidence>
<dbReference type="Pfam" id="PF19030">
    <property type="entry name" value="TSP1_ADAMTS"/>
    <property type="match status" value="1"/>
</dbReference>
<feature type="disulfide bond" evidence="13">
    <location>
        <begin position="531"/>
        <end position="542"/>
    </location>
</feature>
<evidence type="ECO:0000259" key="15">
    <source>
        <dbReference type="PROSITE" id="PS50215"/>
    </source>
</evidence>
<keyword evidence="9" id="KW-0482">Metalloprotease</keyword>
<dbReference type="Pfam" id="PF17771">
    <property type="entry name" value="ADAMTS_CR_2"/>
    <property type="match status" value="1"/>
</dbReference>
<keyword evidence="8 12" id="KW-0862">Zinc</keyword>
<feature type="disulfide bond" evidence="13">
    <location>
        <begin position="500"/>
        <end position="518"/>
    </location>
</feature>
<dbReference type="GO" id="GO:0004222">
    <property type="term" value="F:metalloendopeptidase activity"/>
    <property type="evidence" value="ECO:0007669"/>
    <property type="project" value="InterPro"/>
</dbReference>
<keyword evidence="11" id="KW-0325">Glycoprotein</keyword>
<feature type="disulfide bond" evidence="13">
    <location>
        <begin position="506"/>
        <end position="537"/>
    </location>
</feature>
<keyword evidence="3" id="KW-0645">Protease</keyword>
<dbReference type="Pfam" id="PF01562">
    <property type="entry name" value="Pep_M12B_propep"/>
    <property type="match status" value="1"/>
</dbReference>
<accession>A0A834MTR1</accession>
<keyword evidence="7" id="KW-0378">Hydrolase</keyword>
<keyword evidence="2" id="KW-0964">Secreted</keyword>
<feature type="disulfide bond" evidence="13">
    <location>
        <begin position="358"/>
        <end position="364"/>
    </location>
</feature>
<dbReference type="InterPro" id="IPR001590">
    <property type="entry name" value="Peptidase_M12B"/>
</dbReference>
<feature type="binding site" evidence="12">
    <location>
        <position position="340"/>
    </location>
    <ligand>
        <name>Ca(2+)</name>
        <dbReference type="ChEBI" id="CHEBI:29108"/>
        <label>2</label>
    </ligand>
</feature>
<dbReference type="PRINTS" id="PR01857">
    <property type="entry name" value="ADAMTSFAMILY"/>
</dbReference>
<feature type="binding site" evidence="12 14">
    <location>
        <position position="408"/>
    </location>
    <ligand>
        <name>Zn(2+)</name>
        <dbReference type="ChEBI" id="CHEBI:29105"/>
        <note>catalytic</note>
    </ligand>
</feature>
<evidence type="ECO:0000256" key="8">
    <source>
        <dbReference type="ARBA" id="ARBA00022833"/>
    </source>
</evidence>
<dbReference type="EMBL" id="JACSDZ010000020">
    <property type="protein sequence ID" value="KAF7382623.1"/>
    <property type="molecule type" value="Genomic_DNA"/>
</dbReference>
<dbReference type="InterPro" id="IPR050439">
    <property type="entry name" value="ADAMTS_ADAMTS-like"/>
</dbReference>
<feature type="binding site" evidence="12">
    <location>
        <position position="254"/>
    </location>
    <ligand>
        <name>Ca(2+)</name>
        <dbReference type="ChEBI" id="CHEBI:29108"/>
        <label>1</label>
    </ligand>
</feature>
<dbReference type="Gene3D" id="2.60.120.830">
    <property type="match status" value="1"/>
</dbReference>
<dbReference type="InterPro" id="IPR041645">
    <property type="entry name" value="ADAMTS_CR_2"/>
</dbReference>
<feature type="binding site" evidence="12">
    <location>
        <position position="254"/>
    </location>
    <ligand>
        <name>Ca(2+)</name>
        <dbReference type="ChEBI" id="CHEBI:29108"/>
        <label>2</label>
    </ligand>
</feature>
<sequence length="1098" mass="125095">MFVIRKCRNGGGKCCRFRRNTDDPFQRSHSEFRQQNNFDFEYSDEYEIVVPRKVKSDGTFVSHQIPHHFKRSFYEKNVRENRAMSEDDAVHYRLLLGQREHHLELYPSHRFCSPGAIIEEHRTGNGDDKKRFLDDLRIRRMRDRQCHYQGRVRNHPDISALSTCYGLVGYIKTKDSWYTIEPIEGYDFTKDIEHPHVVYRKNPKDIKINRASSCINLEGFNRTIKKREYNEVVRKRRLDNDNQRHKGPMKYTVELLVVLDITLLRQHRDFDVENYVLTLFNMAASLFHDISLGFDMDLAIVRIIRLEVEEKEMNLGIMKNLETTLKRFEEWQRDMNPGDDDHPNHHDLAILLTRVDFCVTRELCGFTGASTMASTCDPLKGAIIVKDSGLITGFHIAHHIGHTLGMSHDVGGENGCPGIVHHQDGFVETSVMYPGSAYVTKKWSNCSRNYLQHYIQSGLAHCLEDEPKDHHFPTMEMLPGVIYNSDFQCRLMYRRDVVHCDLDINCETLSCSIPGKGCVSGRKPPAEGTACAEKRWCYNMKCVMIGERLGAIDGGWSSWSSWSRCSRSCGSGVAFATRKCDHPSPTNSGSYCPGIRKRYKICATNPCEIDAPSFRDVQCNEFNDWVFPEDGKVHRWIAYNLPENLKASENPCSLYCLSDTGLVTSLRPKVVDGTTCYRGIRDICVSGVCREIPCDLDMESNAVEDVCGVCRGDSTSCKIKEGTLVIQAQSTNTNLSIMSEPRKIVDVPAGSRNIRVELTHPTKSRIIVEAKSSGSTLIDGNKRHDCFRNHLGMYEVAGSKAWLGMIRPRQGALNVPGPVTEDLVILVNIMRMQSPNYSARSAVPFSDIVSLTTMYMCVILLRNIESIVKWRKSRYISYFGFEVHPVENVTLKYSLGLKQEKPRKGKFSWDFVDWEPCTAVCGPGEQVSKARCIEEIGGMVDENNCKNLTKPDVKVRPCNQAPCLPRWMLGDWQGCENCTAKCKRTRAVKCIRPVGHGEQDVDIIPDNYCQGPKPKESILCSSDINRINRMIENISIDEDRSSVNNETTVNLEDIKKGQLDFASRTSENDTELLLIGMDAVKYIQTIQEEEVKTTFPFF</sequence>
<evidence type="ECO:0000256" key="1">
    <source>
        <dbReference type="ARBA" id="ARBA00004613"/>
    </source>
</evidence>
<dbReference type="InterPro" id="IPR045371">
    <property type="entry name" value="ADAMTS_CR_3"/>
</dbReference>